<dbReference type="Gene3D" id="3.40.50.720">
    <property type="entry name" value="NAD(P)-binding Rossmann-like Domain"/>
    <property type="match status" value="1"/>
</dbReference>
<reference evidence="4" key="1">
    <citation type="journal article" date="2017" name="Genome Biol.">
        <title>Comparative genomics reveals high biological diversity and specific adaptations in the industrially and medically important fungal genus Aspergillus.</title>
        <authorList>
            <person name="de Vries R.P."/>
            <person name="Riley R."/>
            <person name="Wiebenga A."/>
            <person name="Aguilar-Osorio G."/>
            <person name="Amillis S."/>
            <person name="Uchima C.A."/>
            <person name="Anderluh G."/>
            <person name="Asadollahi M."/>
            <person name="Askin M."/>
            <person name="Barry K."/>
            <person name="Battaglia E."/>
            <person name="Bayram O."/>
            <person name="Benocci T."/>
            <person name="Braus-Stromeyer S.A."/>
            <person name="Caldana C."/>
            <person name="Canovas D."/>
            <person name="Cerqueira G.C."/>
            <person name="Chen F."/>
            <person name="Chen W."/>
            <person name="Choi C."/>
            <person name="Clum A."/>
            <person name="Dos Santos R.A."/>
            <person name="Damasio A.R."/>
            <person name="Diallinas G."/>
            <person name="Emri T."/>
            <person name="Fekete E."/>
            <person name="Flipphi M."/>
            <person name="Freyberg S."/>
            <person name="Gallo A."/>
            <person name="Gournas C."/>
            <person name="Habgood R."/>
            <person name="Hainaut M."/>
            <person name="Harispe M.L."/>
            <person name="Henrissat B."/>
            <person name="Hilden K.S."/>
            <person name="Hope R."/>
            <person name="Hossain A."/>
            <person name="Karabika E."/>
            <person name="Karaffa L."/>
            <person name="Karanyi Z."/>
            <person name="Krasevec N."/>
            <person name="Kuo A."/>
            <person name="Kusch H."/>
            <person name="LaButti K."/>
            <person name="Lagendijk E.L."/>
            <person name="Lapidus A."/>
            <person name="Levasseur A."/>
            <person name="Lindquist E."/>
            <person name="Lipzen A."/>
            <person name="Logrieco A.F."/>
            <person name="MacCabe A."/>
            <person name="Maekelae M.R."/>
            <person name="Malavazi I."/>
            <person name="Melin P."/>
            <person name="Meyer V."/>
            <person name="Mielnichuk N."/>
            <person name="Miskei M."/>
            <person name="Molnar A.P."/>
            <person name="Mule G."/>
            <person name="Ngan C.Y."/>
            <person name="Orejas M."/>
            <person name="Orosz E."/>
            <person name="Ouedraogo J.P."/>
            <person name="Overkamp K.M."/>
            <person name="Park H.-S."/>
            <person name="Perrone G."/>
            <person name="Piumi F."/>
            <person name="Punt P.J."/>
            <person name="Ram A.F."/>
            <person name="Ramon A."/>
            <person name="Rauscher S."/>
            <person name="Record E."/>
            <person name="Riano-Pachon D.M."/>
            <person name="Robert V."/>
            <person name="Roehrig J."/>
            <person name="Ruller R."/>
            <person name="Salamov A."/>
            <person name="Salih N.S."/>
            <person name="Samson R.A."/>
            <person name="Sandor E."/>
            <person name="Sanguinetti M."/>
            <person name="Schuetze T."/>
            <person name="Sepcic K."/>
            <person name="Shelest E."/>
            <person name="Sherlock G."/>
            <person name="Sophianopoulou V."/>
            <person name="Squina F.M."/>
            <person name="Sun H."/>
            <person name="Susca A."/>
            <person name="Todd R.B."/>
            <person name="Tsang A."/>
            <person name="Unkles S.E."/>
            <person name="van de Wiele N."/>
            <person name="van Rossen-Uffink D."/>
            <person name="Oliveira J.V."/>
            <person name="Vesth T.C."/>
            <person name="Visser J."/>
            <person name="Yu J.-H."/>
            <person name="Zhou M."/>
            <person name="Andersen M.R."/>
            <person name="Archer D.B."/>
            <person name="Baker S.E."/>
            <person name="Benoit I."/>
            <person name="Brakhage A.A."/>
            <person name="Braus G.H."/>
            <person name="Fischer R."/>
            <person name="Frisvad J.C."/>
            <person name="Goldman G.H."/>
            <person name="Houbraken J."/>
            <person name="Oakley B."/>
            <person name="Pocsi I."/>
            <person name="Scazzocchio C."/>
            <person name="Seiboth B."/>
            <person name="vanKuyk P.A."/>
            <person name="Wortman J."/>
            <person name="Dyer P.S."/>
            <person name="Grigoriev I.V."/>
        </authorList>
    </citation>
    <scope>NUCLEOTIDE SEQUENCE [LARGE SCALE GENOMIC DNA]</scope>
    <source>
        <strain evidence="4">CBS 593.65</strain>
    </source>
</reference>
<comment type="similarity">
    <text evidence="1">Belongs to the short-chain dehydrogenases/reductases (SDR) family.</text>
</comment>
<dbReference type="InterPro" id="IPR036291">
    <property type="entry name" value="NAD(P)-bd_dom_sf"/>
</dbReference>
<dbReference type="SUPFAM" id="SSF51735">
    <property type="entry name" value="NAD(P)-binding Rossmann-fold domains"/>
    <property type="match status" value="1"/>
</dbReference>
<keyword evidence="2" id="KW-0560">Oxidoreductase</keyword>
<dbReference type="PANTHER" id="PTHR43639">
    <property type="entry name" value="OXIDOREDUCTASE, SHORT-CHAIN DEHYDROGENASE/REDUCTASE FAMILY (AFU_ORTHOLOGUE AFUA_5G02870)"/>
    <property type="match status" value="1"/>
</dbReference>
<dbReference type="EMBL" id="KV878590">
    <property type="protein sequence ID" value="OJJ56436.1"/>
    <property type="molecule type" value="Genomic_DNA"/>
</dbReference>
<name>A0A1L9TAJ2_9EURO</name>
<dbReference type="InterPro" id="IPR002347">
    <property type="entry name" value="SDR_fam"/>
</dbReference>
<evidence type="ECO:0000256" key="2">
    <source>
        <dbReference type="ARBA" id="ARBA00023002"/>
    </source>
</evidence>
<dbReference type="Pfam" id="PF00106">
    <property type="entry name" value="adh_short"/>
    <property type="match status" value="1"/>
</dbReference>
<dbReference type="GO" id="GO:0016491">
    <property type="term" value="F:oxidoreductase activity"/>
    <property type="evidence" value="ECO:0007669"/>
    <property type="project" value="UniProtKB-KW"/>
</dbReference>
<protein>
    <recommendedName>
        <fullName evidence="5">Ketoreductase (KR) domain-containing protein</fullName>
    </recommendedName>
</protein>
<evidence type="ECO:0008006" key="5">
    <source>
        <dbReference type="Google" id="ProtNLM"/>
    </source>
</evidence>
<dbReference type="Proteomes" id="UP000184356">
    <property type="component" value="Unassembled WGS sequence"/>
</dbReference>
<sequence>MGLKGAHVLITGGTRGVGEALVKYFLEQEAEVSYCAPTVTNTEFDEFHNSLPETNTARAVGTALDTLDKEAIEDWVMHSAHRAGKLDVVIAKASDMQMDEEAIISDTRCSCTLAAEILSLGKLIRAATPYLVDSPQASIIVLGSFIARKLYRPPPALYILSEASQLHLGSKGIRVNAISPGLVPCAGGWREKLSEITPENVGERLSDSPLKSLGNVNELVKSVALLLPGRVPSVVAGSHCLVDGDIRIVTRI</sequence>
<proteinExistence type="inferred from homology"/>
<gene>
    <name evidence="3" type="ORF">ASPSYDRAFT_80307</name>
</gene>
<accession>A0A1L9TAJ2</accession>
<dbReference type="VEuPathDB" id="FungiDB:ASPSYDRAFT_80307"/>
<dbReference type="PRINTS" id="PR00081">
    <property type="entry name" value="GDHRDH"/>
</dbReference>
<organism evidence="3 4">
    <name type="scientific">Aspergillus sydowii CBS 593.65</name>
    <dbReference type="NCBI Taxonomy" id="1036612"/>
    <lineage>
        <taxon>Eukaryota</taxon>
        <taxon>Fungi</taxon>
        <taxon>Dikarya</taxon>
        <taxon>Ascomycota</taxon>
        <taxon>Pezizomycotina</taxon>
        <taxon>Eurotiomycetes</taxon>
        <taxon>Eurotiomycetidae</taxon>
        <taxon>Eurotiales</taxon>
        <taxon>Aspergillaceae</taxon>
        <taxon>Aspergillus</taxon>
        <taxon>Aspergillus subgen. Nidulantes</taxon>
    </lineage>
</organism>
<dbReference type="PANTHER" id="PTHR43639:SF1">
    <property type="entry name" value="SHORT-CHAIN DEHYDROGENASE_REDUCTASE FAMILY PROTEIN"/>
    <property type="match status" value="1"/>
</dbReference>
<evidence type="ECO:0000256" key="1">
    <source>
        <dbReference type="ARBA" id="ARBA00006484"/>
    </source>
</evidence>
<dbReference type="GeneID" id="63767107"/>
<evidence type="ECO:0000313" key="3">
    <source>
        <dbReference type="EMBL" id="OJJ56436.1"/>
    </source>
</evidence>
<dbReference type="OrthoDB" id="47007at2759"/>
<evidence type="ECO:0000313" key="4">
    <source>
        <dbReference type="Proteomes" id="UP000184356"/>
    </source>
</evidence>
<dbReference type="STRING" id="1036612.A0A1L9TAJ2"/>
<dbReference type="AlphaFoldDB" id="A0A1L9TAJ2"/>
<dbReference type="RefSeq" id="XP_040700242.1">
    <property type="nucleotide sequence ID" value="XM_040851034.1"/>
</dbReference>
<keyword evidence="4" id="KW-1185">Reference proteome</keyword>